<accession>A0A2U1M041</accession>
<dbReference type="InterPro" id="IPR026961">
    <property type="entry name" value="PGG_dom"/>
</dbReference>
<reference evidence="4 5" key="1">
    <citation type="journal article" date="2018" name="Mol. Plant">
        <title>The genome of Artemisia annua provides insight into the evolution of Asteraceae family and artemisinin biosynthesis.</title>
        <authorList>
            <person name="Shen Q."/>
            <person name="Zhang L."/>
            <person name="Liao Z."/>
            <person name="Wang S."/>
            <person name="Yan T."/>
            <person name="Shi P."/>
            <person name="Liu M."/>
            <person name="Fu X."/>
            <person name="Pan Q."/>
            <person name="Wang Y."/>
            <person name="Lv Z."/>
            <person name="Lu X."/>
            <person name="Zhang F."/>
            <person name="Jiang W."/>
            <person name="Ma Y."/>
            <person name="Chen M."/>
            <person name="Hao X."/>
            <person name="Li L."/>
            <person name="Tang Y."/>
            <person name="Lv G."/>
            <person name="Zhou Y."/>
            <person name="Sun X."/>
            <person name="Brodelius P.E."/>
            <person name="Rose J.K.C."/>
            <person name="Tang K."/>
        </authorList>
    </citation>
    <scope>NUCLEOTIDE SEQUENCE [LARGE SCALE GENOMIC DNA]</scope>
    <source>
        <strain evidence="5">cv. Huhao1</strain>
        <tissue evidence="4">Leaf</tissue>
    </source>
</reference>
<feature type="transmembrane region" description="Helical" evidence="2">
    <location>
        <begin position="669"/>
        <end position="690"/>
    </location>
</feature>
<protein>
    <submittedName>
        <fullName evidence="4">Ankyrin repeat-containing domain, PGG domain protein</fullName>
    </submittedName>
</protein>
<dbReference type="OrthoDB" id="1671811at2759"/>
<keyword evidence="2" id="KW-0812">Transmembrane</keyword>
<keyword evidence="5" id="KW-1185">Reference proteome</keyword>
<dbReference type="SMART" id="SM00248">
    <property type="entry name" value="ANK"/>
    <property type="match status" value="4"/>
</dbReference>
<feature type="compositionally biased region" description="Basic and acidic residues" evidence="1">
    <location>
        <begin position="1"/>
        <end position="17"/>
    </location>
</feature>
<evidence type="ECO:0000313" key="5">
    <source>
        <dbReference type="Proteomes" id="UP000245207"/>
    </source>
</evidence>
<dbReference type="STRING" id="35608.A0A2U1M041"/>
<dbReference type="Pfam" id="PF12796">
    <property type="entry name" value="Ank_2"/>
    <property type="match status" value="1"/>
</dbReference>
<name>A0A2U1M041_ARTAN</name>
<dbReference type="PANTHER" id="PTHR24177:SF472">
    <property type="entry name" value="PGG DOMAIN-CONTAINING PROTEIN"/>
    <property type="match status" value="1"/>
</dbReference>
<evidence type="ECO:0000313" key="4">
    <source>
        <dbReference type="EMBL" id="PWA54628.1"/>
    </source>
</evidence>
<feature type="transmembrane region" description="Helical" evidence="2">
    <location>
        <begin position="696"/>
        <end position="716"/>
    </location>
</feature>
<keyword evidence="2" id="KW-0472">Membrane</keyword>
<feature type="region of interest" description="Disordered" evidence="1">
    <location>
        <begin position="1"/>
        <end position="35"/>
    </location>
</feature>
<evidence type="ECO:0000256" key="1">
    <source>
        <dbReference type="SAM" id="MobiDB-lite"/>
    </source>
</evidence>
<dbReference type="PANTHER" id="PTHR24177">
    <property type="entry name" value="CASKIN"/>
    <property type="match status" value="1"/>
</dbReference>
<dbReference type="InterPro" id="IPR036770">
    <property type="entry name" value="Ankyrin_rpt-contain_sf"/>
</dbReference>
<dbReference type="GO" id="GO:0016020">
    <property type="term" value="C:membrane"/>
    <property type="evidence" value="ECO:0007669"/>
    <property type="project" value="TreeGrafter"/>
</dbReference>
<dbReference type="InterPro" id="IPR002110">
    <property type="entry name" value="Ankyrin_rpt"/>
</dbReference>
<proteinExistence type="predicted"/>
<comment type="caution">
    <text evidence="4">The sequence shown here is derived from an EMBL/GenBank/DDBJ whole genome shotgun (WGS) entry which is preliminary data.</text>
</comment>
<keyword evidence="2" id="KW-1133">Transmembrane helix</keyword>
<feature type="domain" description="PGG" evidence="3">
    <location>
        <begin position="572"/>
        <end position="689"/>
    </location>
</feature>
<sequence>MDKTLEKENSDTHHHPQDAPQDAPQANPNTTERELPITDLIKGAKTEYLKIGVPLYEASIKCDWEDAYAILIKNPELVKYSITENGETALHIAASAKGPKHVKQFVKNLVDLMSKEDLEIVNKNHNTALYLAAAAGNVETVKIMVEKNKTLVTIPGGGGMVPLYAAALFGNEKVVQYLYGQSQGLRDDFWTNTSRGWLLEKCVESDMFDIALDIVKKFPQIGRVSNVLGVLARKPEAFREKESSNIIERTINSVSAFIHLKTGTPEKESEALQLLRIVWEDIVQMDKNDIDRILRGTQDPIISDSGRVIHMARLDKHLNKLQVETQNVTKDKNQVSKLKDLVSEHVLDMHDEIQLLIKENKMASGKENQVLELQKLISEYIVKIHDETKNLFTQKAGTPDHQAHKLQQLINQRIAKMRHEIENYPKKTFSSRVLFVAAEVGNTIFLVELIRLYPDLIWKINDNGLSIFHIAVEHRHEGIYNLLYEIGAMKDMITPMKDRQGNNMLHLVGKSAKEKRLEDVSGVALQMQRELLWFLEVKDMIPPSYREKKNEDDLTPHELFTKEHKELVSQGEKWMKGTASQCMVVAALIATIVFAAAFTVPGGYAQTDDKYNGIPVFRSKATFLVFVVADAISLFASSGSILIFLSILTSRYAERDFLESIPNKLMAGLATLFISIATMTLAFGVSFFVLYQQGFLWIPILIAVFAILPVILYLCLQFGLFSDIIRSTYGSRYLFKPKKHVLYYENPKV</sequence>
<dbReference type="AlphaFoldDB" id="A0A2U1M041"/>
<dbReference type="Gene3D" id="1.25.40.20">
    <property type="entry name" value="Ankyrin repeat-containing domain"/>
    <property type="match status" value="2"/>
</dbReference>
<dbReference type="Proteomes" id="UP000245207">
    <property type="component" value="Unassembled WGS sequence"/>
</dbReference>
<evidence type="ECO:0000256" key="2">
    <source>
        <dbReference type="SAM" id="Phobius"/>
    </source>
</evidence>
<dbReference type="EMBL" id="PKPP01007012">
    <property type="protein sequence ID" value="PWA54628.1"/>
    <property type="molecule type" value="Genomic_DNA"/>
</dbReference>
<gene>
    <name evidence="4" type="ORF">CTI12_AA434430</name>
</gene>
<evidence type="ECO:0000259" key="3">
    <source>
        <dbReference type="Pfam" id="PF13962"/>
    </source>
</evidence>
<organism evidence="4 5">
    <name type="scientific">Artemisia annua</name>
    <name type="common">Sweet wormwood</name>
    <dbReference type="NCBI Taxonomy" id="35608"/>
    <lineage>
        <taxon>Eukaryota</taxon>
        <taxon>Viridiplantae</taxon>
        <taxon>Streptophyta</taxon>
        <taxon>Embryophyta</taxon>
        <taxon>Tracheophyta</taxon>
        <taxon>Spermatophyta</taxon>
        <taxon>Magnoliopsida</taxon>
        <taxon>eudicotyledons</taxon>
        <taxon>Gunneridae</taxon>
        <taxon>Pentapetalae</taxon>
        <taxon>asterids</taxon>
        <taxon>campanulids</taxon>
        <taxon>Asterales</taxon>
        <taxon>Asteraceae</taxon>
        <taxon>Asteroideae</taxon>
        <taxon>Anthemideae</taxon>
        <taxon>Artemisiinae</taxon>
        <taxon>Artemisia</taxon>
    </lineage>
</organism>
<feature type="transmembrane region" description="Helical" evidence="2">
    <location>
        <begin position="582"/>
        <end position="604"/>
    </location>
</feature>
<dbReference type="Pfam" id="PF13962">
    <property type="entry name" value="PGG"/>
    <property type="match status" value="1"/>
</dbReference>
<feature type="transmembrane region" description="Helical" evidence="2">
    <location>
        <begin position="624"/>
        <end position="648"/>
    </location>
</feature>
<dbReference type="SUPFAM" id="SSF48403">
    <property type="entry name" value="Ankyrin repeat"/>
    <property type="match status" value="1"/>
</dbReference>